<dbReference type="Pfam" id="PF04542">
    <property type="entry name" value="Sigma70_r2"/>
    <property type="match status" value="1"/>
</dbReference>
<dbReference type="SUPFAM" id="SSF88659">
    <property type="entry name" value="Sigma3 and sigma4 domains of RNA polymerase sigma factors"/>
    <property type="match status" value="1"/>
</dbReference>
<feature type="domain" description="DUF6596" evidence="2">
    <location>
        <begin position="185"/>
        <end position="287"/>
    </location>
</feature>
<dbReference type="AlphaFoldDB" id="A0A1G9QSJ9"/>
<dbReference type="STRING" id="192904.SAMN04488514_105186"/>
<dbReference type="PANTHER" id="PTHR47756">
    <property type="entry name" value="BLL6612 PROTEIN-RELATED"/>
    <property type="match status" value="1"/>
</dbReference>
<dbReference type="EMBL" id="FNGV01000005">
    <property type="protein sequence ID" value="SDM13943.1"/>
    <property type="molecule type" value="Genomic_DNA"/>
</dbReference>
<gene>
    <name evidence="3" type="ORF">SAMN04488514_105186</name>
</gene>
<organism evidence="3 4">
    <name type="scientific">Kriegella aquimaris</name>
    <dbReference type="NCBI Taxonomy" id="192904"/>
    <lineage>
        <taxon>Bacteria</taxon>
        <taxon>Pseudomonadati</taxon>
        <taxon>Bacteroidota</taxon>
        <taxon>Flavobacteriia</taxon>
        <taxon>Flavobacteriales</taxon>
        <taxon>Flavobacteriaceae</taxon>
        <taxon>Kriegella</taxon>
    </lineage>
</organism>
<dbReference type="Gene3D" id="1.10.1740.10">
    <property type="match status" value="1"/>
</dbReference>
<reference evidence="3 4" key="1">
    <citation type="submission" date="2016-10" db="EMBL/GenBank/DDBJ databases">
        <authorList>
            <person name="de Groot N.N."/>
        </authorList>
    </citation>
    <scope>NUCLEOTIDE SEQUENCE [LARGE SCALE GENOMIC DNA]</scope>
    <source>
        <strain evidence="3 4">DSM 19886</strain>
    </source>
</reference>
<dbReference type="SUPFAM" id="SSF88946">
    <property type="entry name" value="Sigma2 domain of RNA polymerase sigma factors"/>
    <property type="match status" value="1"/>
</dbReference>
<dbReference type="Proteomes" id="UP000199440">
    <property type="component" value="Unassembled WGS sequence"/>
</dbReference>
<dbReference type="GO" id="GO:0003700">
    <property type="term" value="F:DNA-binding transcription factor activity"/>
    <property type="evidence" value="ECO:0007669"/>
    <property type="project" value="InterPro"/>
</dbReference>
<dbReference type="RefSeq" id="WP_089889448.1">
    <property type="nucleotide sequence ID" value="NZ_FNGV01000005.1"/>
</dbReference>
<evidence type="ECO:0000259" key="2">
    <source>
        <dbReference type="Pfam" id="PF20239"/>
    </source>
</evidence>
<proteinExistence type="predicted"/>
<dbReference type="InterPro" id="IPR014284">
    <property type="entry name" value="RNA_pol_sigma-70_dom"/>
</dbReference>
<protein>
    <submittedName>
        <fullName evidence="3">RNA polymerase sigma-70 factor, ECF subfamily</fullName>
    </submittedName>
</protein>
<evidence type="ECO:0000259" key="1">
    <source>
        <dbReference type="Pfam" id="PF04542"/>
    </source>
</evidence>
<dbReference type="Pfam" id="PF20239">
    <property type="entry name" value="DUF6596"/>
    <property type="match status" value="1"/>
</dbReference>
<sequence length="417" mass="47808">MKEAKNKYLVEHAFRHGYGRIVSFLVHKFGPAHLEKIEDAVQDSLVKAMQVWAYETPPKNTTSWLLRVANNNLIDTLRRDKKMFHGDVNSIFNVDRSEQEEVNLNDTINDSQLKMIFACCHPSLSQEYQIVLSLKLIGGFGNKEIAKALLKKEESIAKSFTRAKNRLKHHVKTLDVPLEMGLSSRLAIVLKIIYLLFSEGYSTSFGEKLIKKDICLEAIRLAVLLSKNKYASQPEVHALLALMCFHAARFEARVDQNGDMVDLEHQDRSLYNWELIKIGIHHLENAAVDTNPSSYHLQAAISYYHSTAKNFDQTEWKSILRLYELQLSKQYSPIVQLNRIVPYHKVYGAEKALRELHDFEKSPYFLNDVLFYALKAAVLSELNRYEDAKSALKKAIALTTNTMEKVHLSKKLKALNS</sequence>
<dbReference type="InterPro" id="IPR013324">
    <property type="entry name" value="RNA_pol_sigma_r3/r4-like"/>
</dbReference>
<dbReference type="GO" id="GO:0006352">
    <property type="term" value="P:DNA-templated transcription initiation"/>
    <property type="evidence" value="ECO:0007669"/>
    <property type="project" value="InterPro"/>
</dbReference>
<accession>A0A1G9QSJ9</accession>
<keyword evidence="4" id="KW-1185">Reference proteome</keyword>
<dbReference type="InterPro" id="IPR046531">
    <property type="entry name" value="DUF6596"/>
</dbReference>
<evidence type="ECO:0000313" key="3">
    <source>
        <dbReference type="EMBL" id="SDM13943.1"/>
    </source>
</evidence>
<dbReference type="OrthoDB" id="9780299at2"/>
<dbReference type="NCBIfam" id="TIGR02937">
    <property type="entry name" value="sigma70-ECF"/>
    <property type="match status" value="1"/>
</dbReference>
<name>A0A1G9QSJ9_9FLAO</name>
<dbReference type="InterPro" id="IPR013325">
    <property type="entry name" value="RNA_pol_sigma_r2"/>
</dbReference>
<dbReference type="InterPro" id="IPR007627">
    <property type="entry name" value="RNA_pol_sigma70_r2"/>
</dbReference>
<evidence type="ECO:0000313" key="4">
    <source>
        <dbReference type="Proteomes" id="UP000199440"/>
    </source>
</evidence>
<dbReference type="PANTHER" id="PTHR47756:SF2">
    <property type="entry name" value="BLL6612 PROTEIN"/>
    <property type="match status" value="1"/>
</dbReference>
<feature type="domain" description="RNA polymerase sigma-70 region 2" evidence="1">
    <location>
        <begin position="22"/>
        <end position="81"/>
    </location>
</feature>